<dbReference type="SUPFAM" id="SSF53474">
    <property type="entry name" value="alpha/beta-Hydrolases"/>
    <property type="match status" value="1"/>
</dbReference>
<dbReference type="RefSeq" id="WP_213888606.1">
    <property type="nucleotide sequence ID" value="NZ_JAGFNU010000004.1"/>
</dbReference>
<protein>
    <submittedName>
        <fullName evidence="2">Alpha/beta fold hydrolase</fullName>
    </submittedName>
</protein>
<keyword evidence="3" id="KW-1185">Reference proteome</keyword>
<sequence length="270" mass="29722">MKSTAHDGTVFEQYGPQAKEAVVLIHGLGLNREVWQWLVPALSDNYNVITYDLFGHGDSARPPCPPSLKMFSDQLRELLDYCEILAAAVVGFSLGGMIARRFAQDEPERVLALGILHSPHQRTKEAQAAILKRVDQARTDGPAATVEAALERWFTDDFRQTNPETMNLVRSWVLANDPAVYHTIYRVLADSIDEITLPKPPIACPTIVMTGDEDFGNGPEMAQAIAAEIEGTETYILKGLRHMALAEDPATTNLPLKGFLDRAIVKGEGL</sequence>
<dbReference type="PANTHER" id="PTHR43798">
    <property type="entry name" value="MONOACYLGLYCEROL LIPASE"/>
    <property type="match status" value="1"/>
</dbReference>
<reference evidence="2 3" key="1">
    <citation type="submission" date="2024-09" db="EMBL/GenBank/DDBJ databases">
        <authorList>
            <person name="Sun Q."/>
            <person name="Mori K."/>
        </authorList>
    </citation>
    <scope>NUCLEOTIDE SEQUENCE [LARGE SCALE GENOMIC DNA]</scope>
    <source>
        <strain evidence="2 3">CECT 8726</strain>
    </source>
</reference>
<proteinExistence type="predicted"/>
<dbReference type="InterPro" id="IPR050266">
    <property type="entry name" value="AB_hydrolase_sf"/>
</dbReference>
<comment type="caution">
    <text evidence="2">The sequence shown here is derived from an EMBL/GenBank/DDBJ whole genome shotgun (WGS) entry which is preliminary data.</text>
</comment>
<name>A0ABV5JA49_9RHOB</name>
<keyword evidence="2" id="KW-0378">Hydrolase</keyword>
<gene>
    <name evidence="2" type="ORF">ACFFUT_00910</name>
</gene>
<evidence type="ECO:0000313" key="2">
    <source>
        <dbReference type="EMBL" id="MFB9230342.1"/>
    </source>
</evidence>
<organism evidence="2 3">
    <name type="scientific">Pseudohalocynthiibacter aestuariivivens</name>
    <dbReference type="NCBI Taxonomy" id="1591409"/>
    <lineage>
        <taxon>Bacteria</taxon>
        <taxon>Pseudomonadati</taxon>
        <taxon>Pseudomonadota</taxon>
        <taxon>Alphaproteobacteria</taxon>
        <taxon>Rhodobacterales</taxon>
        <taxon>Paracoccaceae</taxon>
        <taxon>Pseudohalocynthiibacter</taxon>
    </lineage>
</organism>
<dbReference type="EMBL" id="JBHMEA010000006">
    <property type="protein sequence ID" value="MFB9230342.1"/>
    <property type="molecule type" value="Genomic_DNA"/>
</dbReference>
<dbReference type="Pfam" id="PF00561">
    <property type="entry name" value="Abhydrolase_1"/>
    <property type="match status" value="1"/>
</dbReference>
<dbReference type="InterPro" id="IPR029058">
    <property type="entry name" value="AB_hydrolase_fold"/>
</dbReference>
<evidence type="ECO:0000313" key="3">
    <source>
        <dbReference type="Proteomes" id="UP001589683"/>
    </source>
</evidence>
<dbReference type="InterPro" id="IPR000073">
    <property type="entry name" value="AB_hydrolase_1"/>
</dbReference>
<dbReference type="PRINTS" id="PR00111">
    <property type="entry name" value="ABHYDROLASE"/>
</dbReference>
<dbReference type="Proteomes" id="UP001589683">
    <property type="component" value="Unassembled WGS sequence"/>
</dbReference>
<evidence type="ECO:0000259" key="1">
    <source>
        <dbReference type="Pfam" id="PF00561"/>
    </source>
</evidence>
<dbReference type="PANTHER" id="PTHR43798:SF33">
    <property type="entry name" value="HYDROLASE, PUTATIVE (AFU_ORTHOLOGUE AFUA_2G14860)-RELATED"/>
    <property type="match status" value="1"/>
</dbReference>
<accession>A0ABV5JA49</accession>
<dbReference type="Gene3D" id="3.40.50.1820">
    <property type="entry name" value="alpha/beta hydrolase"/>
    <property type="match status" value="1"/>
</dbReference>
<dbReference type="GO" id="GO:0016787">
    <property type="term" value="F:hydrolase activity"/>
    <property type="evidence" value="ECO:0007669"/>
    <property type="project" value="UniProtKB-KW"/>
</dbReference>
<feature type="domain" description="AB hydrolase-1" evidence="1">
    <location>
        <begin position="21"/>
        <end position="249"/>
    </location>
</feature>